<evidence type="ECO:0000256" key="1">
    <source>
        <dbReference type="ARBA" id="ARBA00006464"/>
    </source>
</evidence>
<dbReference type="PANTHER" id="PTHR30576:SF10">
    <property type="entry name" value="SLL5057 PROTEIN"/>
    <property type="match status" value="1"/>
</dbReference>
<dbReference type="Proteomes" id="UP001073227">
    <property type="component" value="Unassembled WGS sequence"/>
</dbReference>
<accession>A0ABT3ZDP7</accession>
<evidence type="ECO:0000313" key="5">
    <source>
        <dbReference type="EMBL" id="MCY0149419.1"/>
    </source>
</evidence>
<keyword evidence="3" id="KW-0472">Membrane</keyword>
<sequence>MFHTAKRAVDLGAALGILLLLWWALVLIWAYIRLDSPGPGVFAQLRVGKNGREFVCYKFRTMKLGTRQAGTHEVSASAITPFGRFLRARKLDELPQIWNILRNEMSLIGPRPCLPTQTALIAARKRRGVLDLKPGVSGLAQINGIDMSDPERLARWDARYLALQSLRLDLAIGMSTLTGRGQGDKVAE</sequence>
<keyword evidence="5" id="KW-0808">Transferase</keyword>
<evidence type="ECO:0000256" key="2">
    <source>
        <dbReference type="ARBA" id="ARBA00023169"/>
    </source>
</evidence>
<evidence type="ECO:0000259" key="4">
    <source>
        <dbReference type="Pfam" id="PF02397"/>
    </source>
</evidence>
<organism evidence="5 6">
    <name type="scientific">Hoeflea algicola</name>
    <dbReference type="NCBI Taxonomy" id="2983763"/>
    <lineage>
        <taxon>Bacteria</taxon>
        <taxon>Pseudomonadati</taxon>
        <taxon>Pseudomonadota</taxon>
        <taxon>Alphaproteobacteria</taxon>
        <taxon>Hyphomicrobiales</taxon>
        <taxon>Rhizobiaceae</taxon>
        <taxon>Hoeflea</taxon>
    </lineage>
</organism>
<comment type="caution">
    <text evidence="5">The sequence shown here is derived from an EMBL/GenBank/DDBJ whole genome shotgun (WGS) entry which is preliminary data.</text>
</comment>
<name>A0ABT3ZDP7_9HYPH</name>
<evidence type="ECO:0000313" key="6">
    <source>
        <dbReference type="Proteomes" id="UP001073227"/>
    </source>
</evidence>
<dbReference type="PANTHER" id="PTHR30576">
    <property type="entry name" value="COLANIC BIOSYNTHESIS UDP-GLUCOSE LIPID CARRIER TRANSFERASE"/>
    <property type="match status" value="1"/>
</dbReference>
<gene>
    <name evidence="5" type="ORF">OEG84_17325</name>
</gene>
<proteinExistence type="inferred from homology"/>
<keyword evidence="3" id="KW-0812">Transmembrane</keyword>
<feature type="transmembrane region" description="Helical" evidence="3">
    <location>
        <begin position="12"/>
        <end position="32"/>
    </location>
</feature>
<keyword evidence="3" id="KW-1133">Transmembrane helix</keyword>
<protein>
    <submittedName>
        <fullName evidence="5">Sugar transferase</fullName>
    </submittedName>
</protein>
<comment type="similarity">
    <text evidence="1">Belongs to the bacterial sugar transferase family.</text>
</comment>
<keyword evidence="6" id="KW-1185">Reference proteome</keyword>
<keyword evidence="2" id="KW-0270">Exopolysaccharide synthesis</keyword>
<evidence type="ECO:0000256" key="3">
    <source>
        <dbReference type="SAM" id="Phobius"/>
    </source>
</evidence>
<dbReference type="Pfam" id="PF02397">
    <property type="entry name" value="Bac_transf"/>
    <property type="match status" value="1"/>
</dbReference>
<feature type="domain" description="Bacterial sugar transferase" evidence="4">
    <location>
        <begin position="6"/>
        <end position="177"/>
    </location>
</feature>
<dbReference type="GO" id="GO:0016740">
    <property type="term" value="F:transferase activity"/>
    <property type="evidence" value="ECO:0007669"/>
    <property type="project" value="UniProtKB-KW"/>
</dbReference>
<dbReference type="InterPro" id="IPR003362">
    <property type="entry name" value="Bact_transf"/>
</dbReference>
<reference evidence="5" key="1">
    <citation type="submission" date="2022-10" db="EMBL/GenBank/DDBJ databases">
        <title>Hoeflea sp. G2-23, isolated from marine algae.</title>
        <authorList>
            <person name="Kristyanto S."/>
            <person name="Kim J.M."/>
            <person name="Jeon C.O."/>
        </authorList>
    </citation>
    <scope>NUCLEOTIDE SEQUENCE</scope>
    <source>
        <strain evidence="5">G2-23</strain>
    </source>
</reference>
<dbReference type="EMBL" id="JAOVZR010000001">
    <property type="protein sequence ID" value="MCY0149419.1"/>
    <property type="molecule type" value="Genomic_DNA"/>
</dbReference>